<comment type="pathway">
    <text evidence="2 6">Cofactor biosynthesis; tetrahydrofolate biosynthesis; 2-amino-4-hydroxy-6-hydroxymethyl-7,8-dihydropteridine diphosphate from 7,8-dihydroneopterin triphosphate: step 3/4.</text>
</comment>
<dbReference type="EC" id="4.1.2.25" evidence="6"/>
<evidence type="ECO:0000259" key="7">
    <source>
        <dbReference type="SMART" id="SM00905"/>
    </source>
</evidence>
<dbReference type="Proteomes" id="UP001460202">
    <property type="component" value="Unassembled WGS sequence"/>
</dbReference>
<feature type="domain" description="Dihydroneopterin aldolase/epimerase" evidence="7">
    <location>
        <begin position="5"/>
        <end position="117"/>
    </location>
</feature>
<evidence type="ECO:0000256" key="4">
    <source>
        <dbReference type="ARBA" id="ARBA00022909"/>
    </source>
</evidence>
<evidence type="ECO:0000256" key="6">
    <source>
        <dbReference type="RuleBase" id="RU362079"/>
    </source>
</evidence>
<dbReference type="NCBIfam" id="TIGR00525">
    <property type="entry name" value="folB"/>
    <property type="match status" value="1"/>
</dbReference>
<comment type="similarity">
    <text evidence="3 6">Belongs to the DHNA family.</text>
</comment>
<dbReference type="InterPro" id="IPR006157">
    <property type="entry name" value="FolB_dom"/>
</dbReference>
<evidence type="ECO:0000313" key="8">
    <source>
        <dbReference type="EMBL" id="MEQ2543700.1"/>
    </source>
</evidence>
<evidence type="ECO:0000256" key="1">
    <source>
        <dbReference type="ARBA" id="ARBA00001353"/>
    </source>
</evidence>
<dbReference type="PANTHER" id="PTHR42844:SF1">
    <property type="entry name" value="DIHYDRONEOPTERIN ALDOLASE 1-RELATED"/>
    <property type="match status" value="1"/>
</dbReference>
<proteinExistence type="inferred from homology"/>
<dbReference type="InterPro" id="IPR043133">
    <property type="entry name" value="GTP-CH-I_C/QueF"/>
</dbReference>
<evidence type="ECO:0000256" key="5">
    <source>
        <dbReference type="ARBA" id="ARBA00023239"/>
    </source>
</evidence>
<dbReference type="GeneID" id="78180138"/>
<dbReference type="EMBL" id="JBBMFL010000002">
    <property type="protein sequence ID" value="MEQ2543700.1"/>
    <property type="molecule type" value="Genomic_DNA"/>
</dbReference>
<name>A0ABV1GTR2_9BACT</name>
<protein>
    <recommendedName>
        <fullName evidence="6">7,8-dihydroneopterin aldolase</fullName>
        <ecNumber evidence="6">4.1.2.25</ecNumber>
    </recommendedName>
</protein>
<evidence type="ECO:0000256" key="2">
    <source>
        <dbReference type="ARBA" id="ARBA00005013"/>
    </source>
</evidence>
<dbReference type="InterPro" id="IPR006156">
    <property type="entry name" value="Dihydroneopterin_aldolase"/>
</dbReference>
<dbReference type="RefSeq" id="WP_026076696.1">
    <property type="nucleotide sequence ID" value="NZ_JBBMFL010000002.1"/>
</dbReference>
<comment type="catalytic activity">
    <reaction evidence="1 6">
        <text>7,8-dihydroneopterin = 6-hydroxymethyl-7,8-dihydropterin + glycolaldehyde</text>
        <dbReference type="Rhea" id="RHEA:10540"/>
        <dbReference type="ChEBI" id="CHEBI:17001"/>
        <dbReference type="ChEBI" id="CHEBI:17071"/>
        <dbReference type="ChEBI" id="CHEBI:44841"/>
        <dbReference type="EC" id="4.1.2.25"/>
    </reaction>
</comment>
<evidence type="ECO:0000313" key="9">
    <source>
        <dbReference type="Proteomes" id="UP001460202"/>
    </source>
</evidence>
<dbReference type="Pfam" id="PF02152">
    <property type="entry name" value="FolB"/>
    <property type="match status" value="1"/>
</dbReference>
<evidence type="ECO:0000256" key="3">
    <source>
        <dbReference type="ARBA" id="ARBA00005708"/>
    </source>
</evidence>
<dbReference type="SUPFAM" id="SSF55620">
    <property type="entry name" value="Tetrahydrobiopterin biosynthesis enzymes-like"/>
    <property type="match status" value="1"/>
</dbReference>
<organism evidence="8 9">
    <name type="scientific">Alistipes intestinihominis</name>
    <dbReference type="NCBI Taxonomy" id="3133172"/>
    <lineage>
        <taxon>Bacteria</taxon>
        <taxon>Pseudomonadati</taxon>
        <taxon>Bacteroidota</taxon>
        <taxon>Bacteroidia</taxon>
        <taxon>Bacteroidales</taxon>
        <taxon>Rikenellaceae</taxon>
        <taxon>Alistipes</taxon>
    </lineage>
</organism>
<comment type="function">
    <text evidence="6">Catalyzes the conversion of 7,8-dihydroneopterin to 6-hydroxymethyl-7,8-dihydropterin.</text>
</comment>
<keyword evidence="4 6" id="KW-0289">Folate biosynthesis</keyword>
<dbReference type="Gene3D" id="3.30.1130.10">
    <property type="match status" value="1"/>
</dbReference>
<dbReference type="NCBIfam" id="TIGR00526">
    <property type="entry name" value="folB_dom"/>
    <property type="match status" value="1"/>
</dbReference>
<dbReference type="SMART" id="SM00905">
    <property type="entry name" value="FolB"/>
    <property type="match status" value="1"/>
</dbReference>
<reference evidence="8 9" key="1">
    <citation type="submission" date="2024-03" db="EMBL/GenBank/DDBJ databases">
        <title>Human intestinal bacterial collection.</title>
        <authorList>
            <person name="Pauvert C."/>
            <person name="Hitch T.C.A."/>
            <person name="Clavel T."/>
        </authorList>
    </citation>
    <scope>NUCLEOTIDE SEQUENCE [LARGE SCALE GENOMIC DNA]</scope>
    <source>
        <strain evidence="8 9">CLA-KB-H122</strain>
    </source>
</reference>
<accession>A0ABV1GTR2</accession>
<sequence length="117" mass="13357">MEYRIVLRRMEFRALHGCYELERKVGNRFTVDLEITAELGDVAAEDNVEKAVNYLTVYEVVSLQMRITQRTIERVAMNIIEAVYAAFGQVRHVKCTVSKLAPPLGGKLERVSVVLEK</sequence>
<gene>
    <name evidence="8" type="primary">folB</name>
    <name evidence="8" type="ORF">WMO46_01890</name>
</gene>
<keyword evidence="5 6" id="KW-0456">Lyase</keyword>
<dbReference type="GO" id="GO:0004150">
    <property type="term" value="F:dihydroneopterin aldolase activity"/>
    <property type="evidence" value="ECO:0007669"/>
    <property type="project" value="UniProtKB-EC"/>
</dbReference>
<keyword evidence="9" id="KW-1185">Reference proteome</keyword>
<dbReference type="PANTHER" id="PTHR42844">
    <property type="entry name" value="DIHYDRONEOPTERIN ALDOLASE 1-RELATED"/>
    <property type="match status" value="1"/>
</dbReference>
<comment type="caution">
    <text evidence="8">The sequence shown here is derived from an EMBL/GenBank/DDBJ whole genome shotgun (WGS) entry which is preliminary data.</text>
</comment>